<proteinExistence type="predicted"/>
<evidence type="ECO:0000313" key="2">
    <source>
        <dbReference type="Proteomes" id="UP001049518"/>
    </source>
</evidence>
<dbReference type="EMBL" id="CP059572">
    <property type="protein sequence ID" value="QXJ21635.1"/>
    <property type="molecule type" value="Genomic_DNA"/>
</dbReference>
<reference evidence="1" key="1">
    <citation type="submission" date="2020-07" db="EMBL/GenBank/DDBJ databases">
        <authorList>
            <person name="Tarantini F.S."/>
            <person name="Hong K.W."/>
            <person name="Chan K.G."/>
        </authorList>
    </citation>
    <scope>NUCLEOTIDE SEQUENCE</scope>
    <source>
        <strain evidence="1">32-07</strain>
    </source>
</reference>
<organism evidence="1 2">
    <name type="scientific">Actinomadura graeca</name>
    <dbReference type="NCBI Taxonomy" id="2750812"/>
    <lineage>
        <taxon>Bacteria</taxon>
        <taxon>Bacillati</taxon>
        <taxon>Actinomycetota</taxon>
        <taxon>Actinomycetes</taxon>
        <taxon>Streptosporangiales</taxon>
        <taxon>Thermomonosporaceae</taxon>
        <taxon>Actinomadura</taxon>
    </lineage>
</organism>
<keyword evidence="2" id="KW-1185">Reference proteome</keyword>
<gene>
    <name evidence="1" type="ORF">AGRA3207_002509</name>
</gene>
<dbReference type="RefSeq" id="WP_231334801.1">
    <property type="nucleotide sequence ID" value="NZ_CP059572.1"/>
</dbReference>
<evidence type="ECO:0000313" key="1">
    <source>
        <dbReference type="EMBL" id="QXJ21635.1"/>
    </source>
</evidence>
<name>A0ABX8QS79_9ACTN</name>
<dbReference type="Proteomes" id="UP001049518">
    <property type="component" value="Chromosome"/>
</dbReference>
<accession>A0ABX8QS79</accession>
<sequence length="110" mass="11651">MRGPVHAPSIRADLYLARLADVLKAHGWAVSLTRVGTLPVLRVTDLRAPTVGEGVVVTLVSDATGNRGPWFRSSTGVLLAPCSEPARAEEGICVLLTPLIARALSASRQR</sequence>
<protein>
    <submittedName>
        <fullName evidence="1">Uncharacterized protein</fullName>
    </submittedName>
</protein>